<reference evidence="11 12" key="1">
    <citation type="submission" date="2013-05" db="EMBL/GenBank/DDBJ databases">
        <title>Complete genome sequence of the lipase-producing bacterium Photobacterium gaetbulicola Gung47.</title>
        <authorList>
            <person name="Kim Y.-O."/>
        </authorList>
    </citation>
    <scope>NUCLEOTIDE SEQUENCE [LARGE SCALE GENOMIC DNA]</scope>
    <source>
        <strain evidence="11 12">Gung47</strain>
    </source>
</reference>
<proteinExistence type="inferred from homology"/>
<evidence type="ECO:0000256" key="2">
    <source>
        <dbReference type="ARBA" id="ARBA00011903"/>
    </source>
</evidence>
<keyword evidence="3" id="KW-0808">Transferase</keyword>
<feature type="compositionally biased region" description="Polar residues" evidence="9">
    <location>
        <begin position="130"/>
        <end position="149"/>
    </location>
</feature>
<evidence type="ECO:0000256" key="5">
    <source>
        <dbReference type="ARBA" id="ARBA00022777"/>
    </source>
</evidence>
<dbReference type="GO" id="GO:0005886">
    <property type="term" value="C:plasma membrane"/>
    <property type="evidence" value="ECO:0007669"/>
    <property type="project" value="TreeGrafter"/>
</dbReference>
<keyword evidence="5" id="KW-0418">Kinase</keyword>
<sequence length="407" mass="45277">MSIIENAFEKDGTNTTGKKVGKKPVNRQQSRSHNESSLSDKLASYQDRLAQKAKVVERKQAHIVPEHREPLKVENPDITLEQPEKISSTEQANVHETAVDEVANHPNETGKTTLSSVFNRGVSLLKRSKPQQAESLKTSHGNKRNTPSSPHHVRGDKHVSDGMMFIDLELFKNKGMVSHEDDLANPVITYEYRLIKQKILNNIQQLSQDKSPNSNLLMVTSVNPSEGKTFCAINMALSIASEKNHTILLVDANTHNPSLCKELGVENKIGMIDYLLGNVKDIGDVIYNTNIPNLKILPAGSEHHLSNELLSSVKMHNLAEELSHRYSDRVIIFDCPSLLGVVETVTISQWIGQAVIVVEHSITKLSDIEQGISELNEDLKIGFIVNKTISGTYSRYGYGYEKKISST</sequence>
<evidence type="ECO:0000256" key="7">
    <source>
        <dbReference type="ARBA" id="ARBA00023137"/>
    </source>
</evidence>
<dbReference type="GO" id="GO:0004713">
    <property type="term" value="F:protein tyrosine kinase activity"/>
    <property type="evidence" value="ECO:0007669"/>
    <property type="project" value="TreeGrafter"/>
</dbReference>
<keyword evidence="12" id="KW-1185">Reference proteome</keyword>
<evidence type="ECO:0000313" key="12">
    <source>
        <dbReference type="Proteomes" id="UP000032303"/>
    </source>
</evidence>
<dbReference type="CDD" id="cd05387">
    <property type="entry name" value="BY-kinase"/>
    <property type="match status" value="1"/>
</dbReference>
<evidence type="ECO:0000256" key="8">
    <source>
        <dbReference type="ARBA" id="ARBA00051245"/>
    </source>
</evidence>
<feature type="compositionally biased region" description="Polar residues" evidence="9">
    <location>
        <begin position="26"/>
        <end position="39"/>
    </location>
</feature>
<dbReference type="AlphaFoldDB" id="A0A0C5WRQ2"/>
<dbReference type="PANTHER" id="PTHR32309">
    <property type="entry name" value="TYROSINE-PROTEIN KINASE"/>
    <property type="match status" value="1"/>
</dbReference>
<comment type="catalytic activity">
    <reaction evidence="8">
        <text>L-tyrosyl-[protein] + ATP = O-phospho-L-tyrosyl-[protein] + ADP + H(+)</text>
        <dbReference type="Rhea" id="RHEA:10596"/>
        <dbReference type="Rhea" id="RHEA-COMP:10136"/>
        <dbReference type="Rhea" id="RHEA-COMP:20101"/>
        <dbReference type="ChEBI" id="CHEBI:15378"/>
        <dbReference type="ChEBI" id="CHEBI:30616"/>
        <dbReference type="ChEBI" id="CHEBI:46858"/>
        <dbReference type="ChEBI" id="CHEBI:61978"/>
        <dbReference type="ChEBI" id="CHEBI:456216"/>
        <dbReference type="EC" id="2.7.10.2"/>
    </reaction>
</comment>
<dbReference type="STRING" id="658445.H744_2c2384"/>
<keyword evidence="4" id="KW-0547">Nucleotide-binding</keyword>
<dbReference type="EMBL" id="CP005974">
    <property type="protein sequence ID" value="AJR09047.1"/>
    <property type="molecule type" value="Genomic_DNA"/>
</dbReference>
<dbReference type="OrthoDB" id="9775724at2"/>
<dbReference type="Pfam" id="PF13614">
    <property type="entry name" value="AAA_31"/>
    <property type="match status" value="1"/>
</dbReference>
<dbReference type="SUPFAM" id="SSF52540">
    <property type="entry name" value="P-loop containing nucleoside triphosphate hydrolases"/>
    <property type="match status" value="1"/>
</dbReference>
<dbReference type="PANTHER" id="PTHR32309:SF13">
    <property type="entry name" value="FERRIC ENTEROBACTIN TRANSPORT PROTEIN FEPE"/>
    <property type="match status" value="1"/>
</dbReference>
<evidence type="ECO:0000256" key="4">
    <source>
        <dbReference type="ARBA" id="ARBA00022741"/>
    </source>
</evidence>
<evidence type="ECO:0000313" key="11">
    <source>
        <dbReference type="EMBL" id="AJR09047.1"/>
    </source>
</evidence>
<feature type="domain" description="AAA" evidence="10">
    <location>
        <begin position="227"/>
        <end position="349"/>
    </location>
</feature>
<gene>
    <name evidence="11" type="ORF">H744_2c2384</name>
</gene>
<accession>A0A0C5WRQ2</accession>
<dbReference type="Gene3D" id="3.40.50.300">
    <property type="entry name" value="P-loop containing nucleotide triphosphate hydrolases"/>
    <property type="match status" value="1"/>
</dbReference>
<name>A0A0C5WRQ2_9GAMM</name>
<evidence type="ECO:0000259" key="10">
    <source>
        <dbReference type="Pfam" id="PF13614"/>
    </source>
</evidence>
<dbReference type="InterPro" id="IPR050445">
    <property type="entry name" value="Bact_polysacc_biosynth/exp"/>
</dbReference>
<comment type="similarity">
    <text evidence="1">Belongs to the CpsD/CapB family.</text>
</comment>
<evidence type="ECO:0000256" key="1">
    <source>
        <dbReference type="ARBA" id="ARBA00007316"/>
    </source>
</evidence>
<evidence type="ECO:0000256" key="3">
    <source>
        <dbReference type="ARBA" id="ARBA00022679"/>
    </source>
</evidence>
<evidence type="ECO:0000256" key="6">
    <source>
        <dbReference type="ARBA" id="ARBA00022840"/>
    </source>
</evidence>
<dbReference type="InterPro" id="IPR005702">
    <property type="entry name" value="Wzc-like_C"/>
</dbReference>
<protein>
    <recommendedName>
        <fullName evidence="2">non-specific protein-tyrosine kinase</fullName>
        <ecNumber evidence="2">2.7.10.2</ecNumber>
    </recommendedName>
</protein>
<feature type="region of interest" description="Disordered" evidence="9">
    <location>
        <begin position="127"/>
        <end position="157"/>
    </location>
</feature>
<evidence type="ECO:0000256" key="9">
    <source>
        <dbReference type="SAM" id="MobiDB-lite"/>
    </source>
</evidence>
<organism evidence="11 12">
    <name type="scientific">Photobacterium gaetbulicola Gung47</name>
    <dbReference type="NCBI Taxonomy" id="658445"/>
    <lineage>
        <taxon>Bacteria</taxon>
        <taxon>Pseudomonadati</taxon>
        <taxon>Pseudomonadota</taxon>
        <taxon>Gammaproteobacteria</taxon>
        <taxon>Vibrionales</taxon>
        <taxon>Vibrionaceae</taxon>
        <taxon>Photobacterium</taxon>
    </lineage>
</organism>
<dbReference type="KEGG" id="pgb:H744_2c2384"/>
<keyword evidence="6" id="KW-0067">ATP-binding</keyword>
<keyword evidence="7" id="KW-0829">Tyrosine-protein kinase</keyword>
<dbReference type="PATRIC" id="fig|658445.3.peg.4391"/>
<dbReference type="InterPro" id="IPR027417">
    <property type="entry name" value="P-loop_NTPase"/>
</dbReference>
<dbReference type="InterPro" id="IPR025669">
    <property type="entry name" value="AAA_dom"/>
</dbReference>
<dbReference type="Proteomes" id="UP000032303">
    <property type="component" value="Chromosome 2"/>
</dbReference>
<feature type="region of interest" description="Disordered" evidence="9">
    <location>
        <begin position="1"/>
        <end position="44"/>
    </location>
</feature>
<dbReference type="HOGENOM" id="CLU_675884_0_0_6"/>
<dbReference type="EC" id="2.7.10.2" evidence="2"/>